<feature type="non-terminal residue" evidence="1">
    <location>
        <position position="276"/>
    </location>
</feature>
<name>A0A0F9BQ94_9ZZZZ</name>
<sequence length="276" mass="27780">MKEWIDSIKKLAVPVLLAIIALAVAQVALNQSALLDTMAGWDTAPVQSQGFRSGGTQHTFQGAAVTNTNGTAFNVGSPSYPSMGIQVEGITTATVSFEATIDNSTWYAIEVVNVATGAKATSTTADGLFRLPVGEMRFVRTPISGYSGGTITVKGNAPVEAAYALEDIAVSDITTGTVSIDDGGNVLSVDDAAGSLTVDGSVVVSSVTTGTIQVDDGGNVLSIDDGTSSLTVDASELVTIAGAVAGSEMQVDIVTGTVDAVVTSIVQVDAGAATAV</sequence>
<protein>
    <submittedName>
        <fullName evidence="1">Uncharacterized protein</fullName>
    </submittedName>
</protein>
<evidence type="ECO:0000313" key="1">
    <source>
        <dbReference type="EMBL" id="KKL24079.1"/>
    </source>
</evidence>
<accession>A0A0F9BQ94</accession>
<proteinExistence type="predicted"/>
<dbReference type="AlphaFoldDB" id="A0A0F9BQ94"/>
<reference evidence="1" key="1">
    <citation type="journal article" date="2015" name="Nature">
        <title>Complex archaea that bridge the gap between prokaryotes and eukaryotes.</title>
        <authorList>
            <person name="Spang A."/>
            <person name="Saw J.H."/>
            <person name="Jorgensen S.L."/>
            <person name="Zaremba-Niedzwiedzka K."/>
            <person name="Martijn J."/>
            <person name="Lind A.E."/>
            <person name="van Eijk R."/>
            <person name="Schleper C."/>
            <person name="Guy L."/>
            <person name="Ettema T.J."/>
        </authorList>
    </citation>
    <scope>NUCLEOTIDE SEQUENCE</scope>
</reference>
<organism evidence="1">
    <name type="scientific">marine sediment metagenome</name>
    <dbReference type="NCBI Taxonomy" id="412755"/>
    <lineage>
        <taxon>unclassified sequences</taxon>
        <taxon>metagenomes</taxon>
        <taxon>ecological metagenomes</taxon>
    </lineage>
</organism>
<dbReference type="EMBL" id="LAZR01036727">
    <property type="protein sequence ID" value="KKL24079.1"/>
    <property type="molecule type" value="Genomic_DNA"/>
</dbReference>
<comment type="caution">
    <text evidence="1">The sequence shown here is derived from an EMBL/GenBank/DDBJ whole genome shotgun (WGS) entry which is preliminary data.</text>
</comment>
<gene>
    <name evidence="1" type="ORF">LCGC14_2418930</name>
</gene>